<proteinExistence type="predicted"/>
<keyword evidence="1" id="KW-0812">Transmembrane</keyword>
<dbReference type="Pfam" id="PF13367">
    <property type="entry name" value="PrsW-protease"/>
    <property type="match status" value="1"/>
</dbReference>
<dbReference type="GO" id="GO:0008233">
    <property type="term" value="F:peptidase activity"/>
    <property type="evidence" value="ECO:0007669"/>
    <property type="project" value="InterPro"/>
</dbReference>
<dbReference type="AlphaFoldDB" id="A0A1G2H1F8"/>
<evidence type="ECO:0008006" key="4">
    <source>
        <dbReference type="Google" id="ProtNLM"/>
    </source>
</evidence>
<evidence type="ECO:0000313" key="3">
    <source>
        <dbReference type="Proteomes" id="UP000177954"/>
    </source>
</evidence>
<feature type="transmembrane region" description="Helical" evidence="1">
    <location>
        <begin position="110"/>
        <end position="130"/>
    </location>
</feature>
<dbReference type="PANTHER" id="PTHR36844:SF1">
    <property type="entry name" value="PROTEASE PRSW"/>
    <property type="match status" value="1"/>
</dbReference>
<accession>A0A1G2H1F8</accession>
<evidence type="ECO:0000313" key="2">
    <source>
        <dbReference type="EMBL" id="OGZ56293.1"/>
    </source>
</evidence>
<feature type="transmembrane region" description="Helical" evidence="1">
    <location>
        <begin position="206"/>
        <end position="224"/>
    </location>
</feature>
<gene>
    <name evidence="2" type="ORF">A3J04_04305</name>
</gene>
<feature type="transmembrane region" description="Helical" evidence="1">
    <location>
        <begin position="136"/>
        <end position="166"/>
    </location>
</feature>
<organism evidence="2 3">
    <name type="scientific">Candidatus Ryanbacteria bacterium RIFCSPLOWO2_02_FULL_47_14</name>
    <dbReference type="NCBI Taxonomy" id="1802129"/>
    <lineage>
        <taxon>Bacteria</taxon>
        <taxon>Candidatus Ryaniibacteriota</taxon>
    </lineage>
</organism>
<sequence length="246" mass="27244">MGGFLGAFVWLWFWLKEDERPEPKRLLTFAFIAGMLAIPAALIAECSLSSFVFQKPCDQVSSLEVELLGAPYQYGLVAGFALIEEVMKYIFVISLIFWRKEYNEPADAMIYLVTGALGFAAVENILYLITPFGNTILHGFTIAGLRFLGPTLLHTLSASILGYFIASAFCKNLIGKELAVLAGIFFATLLHTIFNLSILWTGGTRIEPALALLIVTGIVILFSFERIKHKINYIVCLKTDDRSSNG</sequence>
<comment type="caution">
    <text evidence="2">The sequence shown here is derived from an EMBL/GenBank/DDBJ whole genome shotgun (WGS) entry which is preliminary data.</text>
</comment>
<feature type="transmembrane region" description="Helical" evidence="1">
    <location>
        <begin position="72"/>
        <end position="98"/>
    </location>
</feature>
<evidence type="ECO:0000256" key="1">
    <source>
        <dbReference type="SAM" id="Phobius"/>
    </source>
</evidence>
<reference evidence="2 3" key="1">
    <citation type="journal article" date="2016" name="Nat. Commun.">
        <title>Thousands of microbial genomes shed light on interconnected biogeochemical processes in an aquifer system.</title>
        <authorList>
            <person name="Anantharaman K."/>
            <person name="Brown C.T."/>
            <person name="Hug L.A."/>
            <person name="Sharon I."/>
            <person name="Castelle C.J."/>
            <person name="Probst A.J."/>
            <person name="Thomas B.C."/>
            <person name="Singh A."/>
            <person name="Wilkins M.J."/>
            <person name="Karaoz U."/>
            <person name="Brodie E.L."/>
            <person name="Williams K.H."/>
            <person name="Hubbard S.S."/>
            <person name="Banfield J.F."/>
        </authorList>
    </citation>
    <scope>NUCLEOTIDE SEQUENCE [LARGE SCALE GENOMIC DNA]</scope>
</reference>
<dbReference type="PANTHER" id="PTHR36844">
    <property type="entry name" value="PROTEASE PRSW"/>
    <property type="match status" value="1"/>
</dbReference>
<feature type="transmembrane region" description="Helical" evidence="1">
    <location>
        <begin position="178"/>
        <end position="200"/>
    </location>
</feature>
<dbReference type="Proteomes" id="UP000177954">
    <property type="component" value="Unassembled WGS sequence"/>
</dbReference>
<dbReference type="STRING" id="1802129.A3J04_04305"/>
<dbReference type="InterPro" id="IPR026898">
    <property type="entry name" value="PrsW"/>
</dbReference>
<keyword evidence="1" id="KW-0472">Membrane</keyword>
<dbReference type="EMBL" id="MHNZ01000020">
    <property type="protein sequence ID" value="OGZ56293.1"/>
    <property type="molecule type" value="Genomic_DNA"/>
</dbReference>
<keyword evidence="1" id="KW-1133">Transmembrane helix</keyword>
<protein>
    <recommendedName>
        <fullName evidence="4">Protease PrsW</fullName>
    </recommendedName>
</protein>
<feature type="transmembrane region" description="Helical" evidence="1">
    <location>
        <begin position="26"/>
        <end position="52"/>
    </location>
</feature>
<name>A0A1G2H1F8_9BACT</name>